<dbReference type="InterPro" id="IPR008816">
    <property type="entry name" value="Gly_zipper_2TM_dom"/>
</dbReference>
<dbReference type="InterPro" id="IPR051407">
    <property type="entry name" value="Bact_OM_lipoprot/Surf_antigen"/>
</dbReference>
<accession>A0A380MPN0</accession>
<dbReference type="GO" id="GO:0019867">
    <property type="term" value="C:outer membrane"/>
    <property type="evidence" value="ECO:0007669"/>
    <property type="project" value="InterPro"/>
</dbReference>
<gene>
    <name evidence="5" type="ORF">NCTC13337_00437</name>
</gene>
<evidence type="ECO:0000256" key="1">
    <source>
        <dbReference type="ARBA" id="ARBA00004370"/>
    </source>
</evidence>
<dbReference type="AlphaFoldDB" id="A0A380MPN0"/>
<keyword evidence="6" id="KW-1185">Reference proteome</keyword>
<dbReference type="PROSITE" id="PS51257">
    <property type="entry name" value="PROKAR_LIPOPROTEIN"/>
    <property type="match status" value="1"/>
</dbReference>
<evidence type="ECO:0000256" key="2">
    <source>
        <dbReference type="ARBA" id="ARBA00023136"/>
    </source>
</evidence>
<dbReference type="Pfam" id="PF05433">
    <property type="entry name" value="Rick_17kDa_Anti"/>
    <property type="match status" value="1"/>
</dbReference>
<comment type="subcellular location">
    <subcellularLocation>
        <location evidence="1">Membrane</location>
    </subcellularLocation>
</comment>
<feature type="domain" description="Glycine zipper 2TM" evidence="4">
    <location>
        <begin position="80"/>
        <end position="117"/>
    </location>
</feature>
<keyword evidence="3" id="KW-0732">Signal</keyword>
<evidence type="ECO:0000256" key="3">
    <source>
        <dbReference type="SAM" id="SignalP"/>
    </source>
</evidence>
<dbReference type="OrthoDB" id="7068892at2"/>
<evidence type="ECO:0000259" key="4">
    <source>
        <dbReference type="Pfam" id="PF05433"/>
    </source>
</evidence>
<proteinExistence type="predicted"/>
<reference evidence="5 6" key="1">
    <citation type="submission" date="2018-06" db="EMBL/GenBank/DDBJ databases">
        <authorList>
            <consortium name="Pathogen Informatics"/>
            <person name="Doyle S."/>
        </authorList>
    </citation>
    <scope>NUCLEOTIDE SEQUENCE [LARGE SCALE GENOMIC DNA]</scope>
    <source>
        <strain evidence="5 6">NCTC13337</strain>
    </source>
</reference>
<dbReference type="Proteomes" id="UP000254601">
    <property type="component" value="Unassembled WGS sequence"/>
</dbReference>
<evidence type="ECO:0000313" key="6">
    <source>
        <dbReference type="Proteomes" id="UP000254601"/>
    </source>
</evidence>
<keyword evidence="2" id="KW-0472">Membrane</keyword>
<dbReference type="PANTHER" id="PTHR35603">
    <property type="match status" value="1"/>
</dbReference>
<dbReference type="PANTHER" id="PTHR35603:SF2">
    <property type="entry name" value="OUTER MEMBRANE LIPOPROTEIN"/>
    <property type="match status" value="1"/>
</dbReference>
<protein>
    <recommendedName>
        <fullName evidence="4">Glycine zipper 2TM domain-containing protein</fullName>
    </recommendedName>
</protein>
<feature type="chain" id="PRO_5016699036" description="Glycine zipper 2TM domain-containing protein" evidence="3">
    <location>
        <begin position="25"/>
        <end position="163"/>
    </location>
</feature>
<evidence type="ECO:0000313" key="5">
    <source>
        <dbReference type="EMBL" id="SUO93853.1"/>
    </source>
</evidence>
<dbReference type="EMBL" id="UHIC01000001">
    <property type="protein sequence ID" value="SUO93853.1"/>
    <property type="molecule type" value="Genomic_DNA"/>
</dbReference>
<name>A0A380MPN0_9GAMM</name>
<sequence length="163" mass="17314">MKHHILLSCLLSTAILTGCQSGQALNTATIQQIQRNGTTEQQIRATFGEPVAMHTNLQRGIRTLVYQYNQSDEIKRPIIGLLGTVAGAALGHQVGGGSGQAVATMIGGAAGGAVASNAVVTRHNQRTLEVDISLHNGLVQDYRYTEDAYRSQPWRPSAGPAPL</sequence>
<feature type="signal peptide" evidence="3">
    <location>
        <begin position="1"/>
        <end position="24"/>
    </location>
</feature>
<dbReference type="RefSeq" id="WP_072577249.1">
    <property type="nucleotide sequence ID" value="NZ_LWHB01000150.1"/>
</dbReference>
<organism evidence="5 6">
    <name type="scientific">Suttonella ornithocola</name>
    <dbReference type="NCBI Taxonomy" id="279832"/>
    <lineage>
        <taxon>Bacteria</taxon>
        <taxon>Pseudomonadati</taxon>
        <taxon>Pseudomonadota</taxon>
        <taxon>Gammaproteobacteria</taxon>
        <taxon>Cardiobacteriales</taxon>
        <taxon>Cardiobacteriaceae</taxon>
        <taxon>Suttonella</taxon>
    </lineage>
</organism>